<accession>L7U4X4</accession>
<dbReference type="eggNOG" id="COG3595">
    <property type="taxonomic scope" value="Bacteria"/>
</dbReference>
<dbReference type="EMBL" id="CP004025">
    <property type="protein sequence ID" value="AGC43881.1"/>
    <property type="molecule type" value="Genomic_DNA"/>
</dbReference>
<evidence type="ECO:0000259" key="1">
    <source>
        <dbReference type="Pfam" id="PF10988"/>
    </source>
</evidence>
<dbReference type="PATRIC" id="fig|1278073.3.peg.2604"/>
<evidence type="ECO:0000313" key="2">
    <source>
        <dbReference type="EMBL" id="AGC43881.1"/>
    </source>
</evidence>
<dbReference type="STRING" id="1278073.MYSTI_02565"/>
<dbReference type="PROSITE" id="PS51257">
    <property type="entry name" value="PROKAR_LIPOPROTEIN"/>
    <property type="match status" value="1"/>
</dbReference>
<dbReference type="RefSeq" id="WP_015348142.1">
    <property type="nucleotide sequence ID" value="NC_020126.1"/>
</dbReference>
<name>L7U4X4_MYXSD</name>
<evidence type="ECO:0000313" key="3">
    <source>
        <dbReference type="Proteomes" id="UP000011131"/>
    </source>
</evidence>
<reference evidence="2 3" key="1">
    <citation type="journal article" date="2013" name="Genome Announc.">
        <title>Complete genome sequence of Myxococcus stipitatus strain DSM 14675, a fruiting myxobacterium.</title>
        <authorList>
            <person name="Huntley S."/>
            <person name="Kneip S."/>
            <person name="Treuner-Lange A."/>
            <person name="Sogaard-Andersen L."/>
        </authorList>
    </citation>
    <scope>NUCLEOTIDE SEQUENCE [LARGE SCALE GENOMIC DNA]</scope>
    <source>
        <strain evidence="3">DSM 14675 / JCM 12634 / Mx s8</strain>
    </source>
</reference>
<organism evidence="2 3">
    <name type="scientific">Myxococcus stipitatus (strain DSM 14675 / JCM 12634 / Mx s8)</name>
    <dbReference type="NCBI Taxonomy" id="1278073"/>
    <lineage>
        <taxon>Bacteria</taxon>
        <taxon>Pseudomonadati</taxon>
        <taxon>Myxococcota</taxon>
        <taxon>Myxococcia</taxon>
        <taxon>Myxococcales</taxon>
        <taxon>Cystobacterineae</taxon>
        <taxon>Myxococcaceae</taxon>
        <taxon>Myxococcus</taxon>
    </lineage>
</organism>
<proteinExistence type="predicted"/>
<dbReference type="InterPro" id="IPR021255">
    <property type="entry name" value="DUF2807"/>
</dbReference>
<dbReference type="Gene3D" id="2.160.20.120">
    <property type="match status" value="1"/>
</dbReference>
<keyword evidence="3" id="KW-1185">Reference proteome</keyword>
<protein>
    <recommendedName>
        <fullName evidence="1">Putative auto-transporter adhesin head GIN domain-containing protein</fullName>
    </recommendedName>
</protein>
<dbReference type="Pfam" id="PF10988">
    <property type="entry name" value="DUF2807"/>
    <property type="match status" value="1"/>
</dbReference>
<dbReference type="Proteomes" id="UP000011131">
    <property type="component" value="Chromosome"/>
</dbReference>
<sequence>MWKRATLGLLSVFLAAGCDPVENGNGDTVTEERNVGEAQAITHEGSLDIIVREGETTTVKVTVDSNLQDNVRTFMGPDSKLVITTDGNIHPRGPARVEVTLPRLREATLDGSGALTAEGFANQPTEHVRLRMEGSGTLRYCGAAHRLEARLEGSGRMALCTPGASEAVELSISGSGELSWKGSANNVQARNEGSGDMTLEGTTRRLGARLEGSGDLDARALRTVDLDLVAQGSGDVQATVEGGSVVVVHESSGDVELWGHATRDEIRRRGSGRVVWR</sequence>
<dbReference type="KEGG" id="msd:MYSTI_02565"/>
<dbReference type="HOGENOM" id="CLU_072746_3_2_7"/>
<gene>
    <name evidence="2" type="ordered locus">MYSTI_02565</name>
</gene>
<dbReference type="AlphaFoldDB" id="L7U4X4"/>
<feature type="domain" description="Putative auto-transporter adhesin head GIN" evidence="1">
    <location>
        <begin position="153"/>
        <end position="260"/>
    </location>
</feature>